<dbReference type="AlphaFoldDB" id="A0A2T4SCS7"/>
<keyword evidence="1" id="KW-0812">Transmembrane</keyword>
<keyword evidence="1" id="KW-0472">Membrane</keyword>
<dbReference type="Proteomes" id="UP000240400">
    <property type="component" value="Unassembled WGS sequence"/>
</dbReference>
<dbReference type="Pfam" id="PF03806">
    <property type="entry name" value="ABG_transport"/>
    <property type="match status" value="1"/>
</dbReference>
<feature type="transmembrane region" description="Helical" evidence="1">
    <location>
        <begin position="79"/>
        <end position="98"/>
    </location>
</feature>
<evidence type="ECO:0000256" key="1">
    <source>
        <dbReference type="SAM" id="Phobius"/>
    </source>
</evidence>
<dbReference type="InterPro" id="IPR004697">
    <property type="entry name" value="AbgT"/>
</dbReference>
<dbReference type="PANTHER" id="PTHR30282:SF0">
    <property type="entry name" value="P-AMINOBENZOYL-GLUTAMATE TRANSPORT PROTEIN"/>
    <property type="match status" value="1"/>
</dbReference>
<dbReference type="PANTHER" id="PTHR30282">
    <property type="entry name" value="P-AMINOBENZOYL GLUTAMATE TRANSPORTER"/>
    <property type="match status" value="1"/>
</dbReference>
<sequence>MMKRISINILTRVERSGNKLPDPSMLFFLLCLIVLGLSWVLSLFNVQATQPTNNKTIHVVNLLNWEGLTKILTETINNFVTFPALGMVLVVMIGMGLAEKTGYFEHLLHSVVDKTPHKLVLPFLILISILGNAAGGAAPMIMPMLTAMIFIKLGYHPISGLIMSYAAVEVGYGANLIIGLDDALSFSFTQSALKLFEGDISINVAMNWFFMSISTFLLVPIIYILAKKVTIPRFQNLSIDKDTDVSVDKKTFTTQEGKALLWSNWMLVLWLVCIVVIAIPKHSFLRNNETGQLLVDSPLMNGFGVILLITFAIPGIIYGIKSGKIQNSKSLCKILTQSMSDMSSFIIVIFFAAQLLAFFDWSHIGQVIAINGAKLLQHQSGVTLIIGLILLTATINIFMGSASAKWGILAPIFIPMFATLGFHPAFTQMVYRIGDSITNPITPMIPYLPFLLTVARKYNKKIALGTLIANLLPYSIIGGLIWTIFMIIWYSLGIPVGPGGPIHLGD</sequence>
<evidence type="ECO:0000313" key="3">
    <source>
        <dbReference type="Proteomes" id="UP000240400"/>
    </source>
</evidence>
<accession>A0A2T4SCS7</accession>
<feature type="transmembrane region" description="Helical" evidence="1">
    <location>
        <begin position="205"/>
        <end position="226"/>
    </location>
</feature>
<feature type="transmembrane region" description="Helical" evidence="1">
    <location>
        <begin position="379"/>
        <end position="399"/>
    </location>
</feature>
<feature type="transmembrane region" description="Helical" evidence="1">
    <location>
        <begin position="341"/>
        <end position="359"/>
    </location>
</feature>
<feature type="transmembrane region" description="Helical" evidence="1">
    <location>
        <begin position="406"/>
        <end position="425"/>
    </location>
</feature>
<dbReference type="EMBL" id="PZHR01000009">
    <property type="protein sequence ID" value="PTK60185.1"/>
    <property type="molecule type" value="Genomic_DNA"/>
</dbReference>
<feature type="transmembrane region" description="Helical" evidence="1">
    <location>
        <begin position="299"/>
        <end position="320"/>
    </location>
</feature>
<feature type="transmembrane region" description="Helical" evidence="1">
    <location>
        <begin position="467"/>
        <end position="492"/>
    </location>
</feature>
<reference evidence="2 3" key="1">
    <citation type="journal article" date="2016" name="Front. Microbiol.">
        <title>Comprehensive Phylogenetic Analysis of Bovine Non-aureus Staphylococci Species Based on Whole-Genome Sequencing.</title>
        <authorList>
            <person name="Naushad S."/>
            <person name="Barkema H.W."/>
            <person name="Luby C."/>
            <person name="Condas L.A."/>
            <person name="Nobrega D.B."/>
            <person name="Carson D.A."/>
            <person name="De Buck J."/>
        </authorList>
    </citation>
    <scope>NUCLEOTIDE SEQUENCE [LARGE SCALE GENOMIC DNA]</scope>
    <source>
        <strain evidence="2 3">SNUC 4337</strain>
    </source>
</reference>
<feature type="transmembrane region" description="Helical" evidence="1">
    <location>
        <begin position="437"/>
        <end position="455"/>
    </location>
</feature>
<dbReference type="GO" id="GO:1902604">
    <property type="term" value="P:p-aminobenzoyl-glutamate transmembrane transport"/>
    <property type="evidence" value="ECO:0007669"/>
    <property type="project" value="InterPro"/>
</dbReference>
<feature type="transmembrane region" description="Helical" evidence="1">
    <location>
        <begin position="119"/>
        <end position="151"/>
    </location>
</feature>
<dbReference type="RefSeq" id="WP_107644033.1">
    <property type="nucleotide sequence ID" value="NZ_PZHR01000009.1"/>
</dbReference>
<proteinExistence type="predicted"/>
<protein>
    <submittedName>
        <fullName evidence="2">Aminobenzoyl-glutamate transporter</fullName>
    </submittedName>
</protein>
<feature type="transmembrane region" description="Helical" evidence="1">
    <location>
        <begin position="259"/>
        <end position="279"/>
    </location>
</feature>
<dbReference type="GO" id="GO:0015558">
    <property type="term" value="F:secondary active p-aminobenzoyl-glutamate transmembrane transporter activity"/>
    <property type="evidence" value="ECO:0007669"/>
    <property type="project" value="InterPro"/>
</dbReference>
<evidence type="ECO:0000313" key="2">
    <source>
        <dbReference type="EMBL" id="PTK60185.1"/>
    </source>
</evidence>
<name>A0A2T4SCS7_9STAP</name>
<dbReference type="OrthoDB" id="3314392at2"/>
<comment type="caution">
    <text evidence="2">The sequence shown here is derived from an EMBL/GenBank/DDBJ whole genome shotgun (WGS) entry which is preliminary data.</text>
</comment>
<gene>
    <name evidence="2" type="ORF">BUZ61_03220</name>
</gene>
<organism evidence="2 3">
    <name type="scientific">Staphylococcus nepalensis</name>
    <dbReference type="NCBI Taxonomy" id="214473"/>
    <lineage>
        <taxon>Bacteria</taxon>
        <taxon>Bacillati</taxon>
        <taxon>Bacillota</taxon>
        <taxon>Bacilli</taxon>
        <taxon>Bacillales</taxon>
        <taxon>Staphylococcaceae</taxon>
        <taxon>Staphylococcus</taxon>
    </lineage>
</organism>
<keyword evidence="1" id="KW-1133">Transmembrane helix</keyword>